<dbReference type="PANTHER" id="PTHR37329:SF1">
    <property type="entry name" value="KINETOCHORE PROTEIN SOS7"/>
    <property type="match status" value="1"/>
</dbReference>
<name>A0A8H5EW71_9AGAR</name>
<feature type="domain" description="Kinetochore protein Sos7 coiled-coil" evidence="2">
    <location>
        <begin position="69"/>
        <end position="144"/>
    </location>
</feature>
<proteinExistence type="predicted"/>
<dbReference type="Pfam" id="PF20882">
    <property type="entry name" value="Sos7"/>
    <property type="match status" value="1"/>
</dbReference>
<dbReference type="GO" id="GO:0000776">
    <property type="term" value="C:kinetochore"/>
    <property type="evidence" value="ECO:0007669"/>
    <property type="project" value="InterPro"/>
</dbReference>
<dbReference type="AlphaFoldDB" id="A0A8H5EW71"/>
<evidence type="ECO:0000313" key="3">
    <source>
        <dbReference type="EMBL" id="KAF5314591.1"/>
    </source>
</evidence>
<dbReference type="InterPro" id="IPR037475">
    <property type="entry name" value="Sos7"/>
</dbReference>
<comment type="caution">
    <text evidence="3">The sequence shown here is derived from an EMBL/GenBank/DDBJ whole genome shotgun (WGS) entry which is preliminary data.</text>
</comment>
<dbReference type="OrthoDB" id="18959at2759"/>
<evidence type="ECO:0000313" key="4">
    <source>
        <dbReference type="Proteomes" id="UP000541558"/>
    </source>
</evidence>
<evidence type="ECO:0000259" key="2">
    <source>
        <dbReference type="Pfam" id="PF20882"/>
    </source>
</evidence>
<keyword evidence="4" id="KW-1185">Reference proteome</keyword>
<dbReference type="Proteomes" id="UP000541558">
    <property type="component" value="Unassembled WGS sequence"/>
</dbReference>
<dbReference type="GO" id="GO:0051315">
    <property type="term" value="P:attachment of mitotic spindle microtubules to kinetochore"/>
    <property type="evidence" value="ECO:0007669"/>
    <property type="project" value="TreeGrafter"/>
</dbReference>
<organism evidence="3 4">
    <name type="scientific">Ephemerocybe angulata</name>
    <dbReference type="NCBI Taxonomy" id="980116"/>
    <lineage>
        <taxon>Eukaryota</taxon>
        <taxon>Fungi</taxon>
        <taxon>Dikarya</taxon>
        <taxon>Basidiomycota</taxon>
        <taxon>Agaricomycotina</taxon>
        <taxon>Agaricomycetes</taxon>
        <taxon>Agaricomycetidae</taxon>
        <taxon>Agaricales</taxon>
        <taxon>Agaricineae</taxon>
        <taxon>Psathyrellaceae</taxon>
        <taxon>Ephemerocybe</taxon>
    </lineage>
</organism>
<gene>
    <name evidence="3" type="ORF">D9611_007261</name>
</gene>
<evidence type="ECO:0000256" key="1">
    <source>
        <dbReference type="SAM" id="Coils"/>
    </source>
</evidence>
<reference evidence="3 4" key="1">
    <citation type="journal article" date="2020" name="ISME J.">
        <title>Uncovering the hidden diversity of litter-decomposition mechanisms in mushroom-forming fungi.</title>
        <authorList>
            <person name="Floudas D."/>
            <person name="Bentzer J."/>
            <person name="Ahren D."/>
            <person name="Johansson T."/>
            <person name="Persson P."/>
            <person name="Tunlid A."/>
        </authorList>
    </citation>
    <scope>NUCLEOTIDE SEQUENCE [LARGE SCALE GENOMIC DNA]</scope>
    <source>
        <strain evidence="3 4">CBS 175.51</strain>
    </source>
</reference>
<accession>A0A8H5EW71</accession>
<dbReference type="EMBL" id="JAACJK010000221">
    <property type="protein sequence ID" value="KAF5314591.1"/>
    <property type="molecule type" value="Genomic_DNA"/>
</dbReference>
<sequence length="355" mass="39600">MEKTTEQDKFLDAAAKLRAQYEGANLQLDKHMQEFSTYKYDADEYGEGEEIQAKDPAIVASDVATQITFLRKLKFQYLEQNAKDKYVKSIVSDIDDAPIVTAEDNKALATTNEEKKAKLKVAKEGLAEVQHNIRTLSPMVEQDYIKVKQATERATMLAQKILDARLALTRLRQTNPHPRLTIPMADQKLVDQVEEMQTLSDEVELVKKKTKAVKDQVKNGALEIEKLRIKHADSERAVQALQLEEDDNRLVPLYDWYTASLSLHRSLLGLEESHSVSDNELKLVYAIGESSPATTVSISLIFVPDTRDLAGVETTGFDTLDVDTAELVESHLQMNDVAGLVALLLSRARAAASSA</sequence>
<keyword evidence="1" id="KW-0175">Coiled coil</keyword>
<dbReference type="PANTHER" id="PTHR37329">
    <property type="entry name" value="KINETOCHORE PROTEIN SOS7"/>
    <property type="match status" value="1"/>
</dbReference>
<dbReference type="InterPro" id="IPR048781">
    <property type="entry name" value="Sos7_CC"/>
</dbReference>
<dbReference type="GO" id="GO:0034501">
    <property type="term" value="P:protein localization to kinetochore"/>
    <property type="evidence" value="ECO:0007669"/>
    <property type="project" value="InterPro"/>
</dbReference>
<feature type="coiled-coil region" evidence="1">
    <location>
        <begin position="189"/>
        <end position="244"/>
    </location>
</feature>
<protein>
    <recommendedName>
        <fullName evidence="2">Kinetochore protein Sos7 coiled-coil domain-containing protein</fullName>
    </recommendedName>
</protein>